<evidence type="ECO:0000313" key="2">
    <source>
        <dbReference type="Proteomes" id="UP000645865"/>
    </source>
</evidence>
<organism evidence="1 2">
    <name type="scientific">Pseudomonas rhodesiae</name>
    <dbReference type="NCBI Taxonomy" id="76760"/>
    <lineage>
        <taxon>Bacteria</taxon>
        <taxon>Pseudomonadati</taxon>
        <taxon>Pseudomonadota</taxon>
        <taxon>Gammaproteobacteria</taxon>
        <taxon>Pseudomonadales</taxon>
        <taxon>Pseudomonadaceae</taxon>
        <taxon>Pseudomonas</taxon>
    </lineage>
</organism>
<proteinExistence type="predicted"/>
<sequence>MSVELKGHILNQRQLDAIVPVMNLLMQGKVKQKGFEDACVKALESAGCPVGYDTSMPGSDTTVAERAQAWILNGRVGMSAKAIYCHMTGNADKDRWNHPHDPDDLNRCLLLLDLIPEWKERMPEMKSRSPAWAGLAASWAEISQAFVDEAGMDWCKAKSAPKTYALMEQAIGNYEEPGVFRIRL</sequence>
<dbReference type="Proteomes" id="UP000645865">
    <property type="component" value="Unassembled WGS sequence"/>
</dbReference>
<dbReference type="AlphaFoldDB" id="A0A8I1E6Z7"/>
<accession>A0A8I1E6Z7</accession>
<comment type="caution">
    <text evidence="1">The sequence shown here is derived from an EMBL/GenBank/DDBJ whole genome shotgun (WGS) entry which is preliminary data.</text>
</comment>
<evidence type="ECO:0000313" key="1">
    <source>
        <dbReference type="EMBL" id="MBI6626008.1"/>
    </source>
</evidence>
<dbReference type="EMBL" id="JAEILH010000031">
    <property type="protein sequence ID" value="MBI6626008.1"/>
    <property type="molecule type" value="Genomic_DNA"/>
</dbReference>
<gene>
    <name evidence="1" type="ORF">YA0853_20350</name>
</gene>
<name>A0A8I1E6Z7_9PSED</name>
<dbReference type="RefSeq" id="WP_198712456.1">
    <property type="nucleotide sequence ID" value="NZ_JAEILH010000031.1"/>
</dbReference>
<protein>
    <submittedName>
        <fullName evidence="1">Uncharacterized protein</fullName>
    </submittedName>
</protein>
<reference evidence="1" key="1">
    <citation type="submission" date="2020-12" db="EMBL/GenBank/DDBJ databases">
        <title>Comparative genomic insights into the epidemiology and virulence of plant pathogenic Pseudomonads from Turkey.</title>
        <authorList>
            <person name="Dillon M."/>
            <person name="Ruiz-Bedoya T."/>
            <person name="Bendalovic-Torma C."/>
            <person name="Guttman K.M."/>
            <person name="Kwak H."/>
            <person name="Middleton M.A."/>
            <person name="Wang P.W."/>
            <person name="Horuz S."/>
            <person name="Aysan Y."/>
            <person name="Guttman D.S."/>
        </authorList>
    </citation>
    <scope>NUCLEOTIDE SEQUENCE</scope>
    <source>
        <strain evidence="1">S5_IA_3a</strain>
    </source>
</reference>